<dbReference type="Proteomes" id="UP000234902">
    <property type="component" value="Unassembled WGS sequence"/>
</dbReference>
<sequence>MINILYFLIILTIWQVFDEFSEKYDKMKKILNQGEAYGADWKSL</sequence>
<accession>A0A081QK97</accession>
<evidence type="ECO:0000313" key="10">
    <source>
        <dbReference type="Proteomes" id="UP000070136"/>
    </source>
</evidence>
<evidence type="ECO:0000313" key="2">
    <source>
        <dbReference type="EMBL" id="KXT91219.1"/>
    </source>
</evidence>
<dbReference type="AlphaFoldDB" id="A0A081QK97"/>
<dbReference type="OrthoDB" id="2230086at2"/>
<evidence type="ECO:0000313" key="4">
    <source>
        <dbReference type="EMBL" id="MQQ64329.1"/>
    </source>
</evidence>
<dbReference type="EMBL" id="NCVJ01000018">
    <property type="protein sequence ID" value="ORP00097.1"/>
    <property type="molecule type" value="Genomic_DNA"/>
</dbReference>
<evidence type="ECO:0000313" key="8">
    <source>
        <dbReference type="EMBL" id="PLA60302.1"/>
    </source>
</evidence>
<dbReference type="EMBL" id="LQOD01000403">
    <property type="protein sequence ID" value="KXT91219.1"/>
    <property type="molecule type" value="Genomic_DNA"/>
</dbReference>
<evidence type="ECO:0000313" key="16">
    <source>
        <dbReference type="Proteomes" id="UP000477834"/>
    </source>
</evidence>
<dbReference type="Proteomes" id="UP000070458">
    <property type="component" value="Unassembled WGS sequence"/>
</dbReference>
<dbReference type="EMBL" id="PKIE01000003">
    <property type="protein sequence ID" value="PLA60302.1"/>
    <property type="molecule type" value="Genomic_DNA"/>
</dbReference>
<evidence type="ECO:0000313" key="11">
    <source>
        <dbReference type="Proteomes" id="UP000070458"/>
    </source>
</evidence>
<evidence type="ECO:0000313" key="1">
    <source>
        <dbReference type="EMBL" id="KXA58502.1"/>
    </source>
</evidence>
<evidence type="ECO:0000313" key="14">
    <source>
        <dbReference type="Proteomes" id="UP000234902"/>
    </source>
</evidence>
<evidence type="ECO:0000313" key="9">
    <source>
        <dbReference type="Proteomes" id="UP000070065"/>
    </source>
</evidence>
<evidence type="ECO:0000313" key="12">
    <source>
        <dbReference type="Proteomes" id="UP000193234"/>
    </source>
</evidence>
<dbReference type="EMBL" id="PKID01000005">
    <property type="protein sequence ID" value="PKZ98669.1"/>
    <property type="molecule type" value="Genomic_DNA"/>
</dbReference>
<reference evidence="1 9" key="3">
    <citation type="submission" date="2016-01" db="EMBL/GenBank/DDBJ databases">
        <authorList>
            <person name="Oliw E.H."/>
        </authorList>
    </citation>
    <scope>NUCLEOTIDE SEQUENCE [LARGE SCALE GENOMIC DNA]</scope>
    <source>
        <strain evidence="1 9">CMW7705B</strain>
    </source>
</reference>
<evidence type="ECO:0000313" key="3">
    <source>
        <dbReference type="EMBL" id="KXT96701.1"/>
    </source>
</evidence>
<reference evidence="10 11" key="2">
    <citation type="submission" date="2016-01" db="EMBL/GenBank/DDBJ databases">
        <title>Highly variable Streptococcus oralis are common among viridans streptococci isolated from primates.</title>
        <authorList>
            <person name="Denapaite D."/>
            <person name="Rieger M."/>
            <person name="Koendgen S."/>
            <person name="Brueckner R."/>
            <person name="Ochigava I."/>
            <person name="Kappeler P."/>
            <person name="Maetz-Rensing K."/>
            <person name="Leendertz F."/>
            <person name="Hakenbeck R."/>
        </authorList>
    </citation>
    <scope>NUCLEOTIDE SEQUENCE [LARGE SCALE GENOMIC DNA]</scope>
    <source>
        <strain evidence="2 11">DD26</strain>
        <strain evidence="3 10">DD28</strain>
    </source>
</reference>
<evidence type="ECO:0000313" key="7">
    <source>
        <dbReference type="EMBL" id="PKZ98669.1"/>
    </source>
</evidence>
<evidence type="ECO:0000313" key="5">
    <source>
        <dbReference type="EMBL" id="ORO90371.1"/>
    </source>
</evidence>
<reference evidence="12 13" key="1">
    <citation type="journal article" date="2016" name="Eur. J. Clin. Microbiol. Infect. Dis.">
        <title>Whole genome sequencing as a tool for phylogenetic analysis of clinical strains of Mitis group streptococci.</title>
        <authorList>
            <person name="Rasmussen L.H."/>
            <person name="Dargis R."/>
            <person name="Hojholt K."/>
            <person name="Christensen J.J."/>
            <person name="Skovgaard O."/>
            <person name="Justesen U.S."/>
            <person name="Rosenvinge F.S."/>
            <person name="Moser C."/>
            <person name="Lukjancenko O."/>
            <person name="Rasmussen S."/>
            <person name="Nielsen X.C."/>
        </authorList>
    </citation>
    <scope>NUCLEOTIDE SEQUENCE [LARGE SCALE GENOMIC DNA]</scope>
    <source>
        <strain evidence="6 12">RH_12363_08</strain>
        <strain evidence="5 13">RH_50738_11</strain>
    </source>
</reference>
<organism evidence="1 9">
    <name type="scientific">Streptococcus mitis</name>
    <dbReference type="NCBI Taxonomy" id="28037"/>
    <lineage>
        <taxon>Bacteria</taxon>
        <taxon>Bacillati</taxon>
        <taxon>Bacillota</taxon>
        <taxon>Bacilli</taxon>
        <taxon>Lactobacillales</taxon>
        <taxon>Streptococcaceae</taxon>
        <taxon>Streptococcus</taxon>
        <taxon>Streptococcus mitis group</taxon>
    </lineage>
</organism>
<dbReference type="Proteomes" id="UP000070065">
    <property type="component" value="Unassembled WGS sequence"/>
</dbReference>
<proteinExistence type="predicted"/>
<reference evidence="4 16" key="7">
    <citation type="submission" date="2019-10" db="EMBL/GenBank/DDBJ databases">
        <title>Streptococcus mitis of the oral and urogenital tracts.</title>
        <authorList>
            <person name="Price T."/>
            <person name="Mores C.R."/>
            <person name="Putonti C."/>
            <person name="Wolfe A.J."/>
        </authorList>
    </citation>
    <scope>NUCLEOTIDE SEQUENCE [LARGE SCALE GENOMIC DNA]</scope>
    <source>
        <strain evidence="4 16">SM05</strain>
    </source>
</reference>
<dbReference type="Proteomes" id="UP000070136">
    <property type="component" value="Unassembled WGS sequence"/>
</dbReference>
<protein>
    <submittedName>
        <fullName evidence="1">Uncharacterized protein</fullName>
    </submittedName>
</protein>
<reference evidence="6" key="5">
    <citation type="submission" date="2017-04" db="EMBL/GenBank/DDBJ databases">
        <authorList>
            <person name="Afonso C.L."/>
            <person name="Miller P.J."/>
            <person name="Scott M.A."/>
            <person name="Spackman E."/>
            <person name="Goraichik I."/>
            <person name="Dimitrov K.M."/>
            <person name="Suarez D.L."/>
            <person name="Swayne D.E."/>
        </authorList>
    </citation>
    <scope>NUCLEOTIDE SEQUENCE</scope>
    <source>
        <strain evidence="6">RH_12363_08</strain>
    </source>
</reference>
<evidence type="ECO:0000313" key="15">
    <source>
        <dbReference type="Proteomes" id="UP000234971"/>
    </source>
</evidence>
<dbReference type="Proteomes" id="UP000193234">
    <property type="component" value="Unassembled WGS sequence"/>
</dbReference>
<reference evidence="14 15" key="6">
    <citation type="submission" date="2017-12" db="EMBL/GenBank/DDBJ databases">
        <title>Phylogenetic diversity of female urinary microbiome.</title>
        <authorList>
            <person name="Thomas-White K."/>
            <person name="Wolfe A.J."/>
        </authorList>
    </citation>
    <scope>NUCLEOTIDE SEQUENCE [LARGE SCALE GENOMIC DNA]</scope>
    <source>
        <strain evidence="7 14">UMB0079</strain>
        <strain evidence="8 15">UMB1341</strain>
    </source>
</reference>
<evidence type="ECO:0000313" key="6">
    <source>
        <dbReference type="EMBL" id="ORP00097.1"/>
    </source>
</evidence>
<reference evidence="5" key="4">
    <citation type="submission" date="2017-04" db="EMBL/GenBank/DDBJ databases">
        <authorList>
            <person name="Nielsen X.C."/>
            <person name="Rasmussen L.H."/>
            <person name="Hoejholt K."/>
            <person name="Rasmussen S."/>
            <person name="Christensen J.J."/>
        </authorList>
    </citation>
    <scope>NUCLEOTIDE SEQUENCE</scope>
    <source>
        <strain evidence="5">RH_50738_11</strain>
    </source>
</reference>
<name>A0A081QK97_STRMT</name>
<dbReference type="EMBL" id="LQOA01000052">
    <property type="protein sequence ID" value="KXT96701.1"/>
    <property type="molecule type" value="Genomic_DNA"/>
</dbReference>
<comment type="caution">
    <text evidence="1">The sequence shown here is derived from an EMBL/GenBank/DDBJ whole genome shotgun (WGS) entry which is preliminary data.</text>
</comment>
<dbReference type="Proteomes" id="UP000193441">
    <property type="component" value="Unassembled WGS sequence"/>
</dbReference>
<dbReference type="Proteomes" id="UP000234971">
    <property type="component" value="Unassembled WGS sequence"/>
</dbReference>
<dbReference type="EMBL" id="NCVE01000024">
    <property type="protein sequence ID" value="ORO90371.1"/>
    <property type="molecule type" value="Genomic_DNA"/>
</dbReference>
<dbReference type="Proteomes" id="UP000477834">
    <property type="component" value="Unassembled WGS sequence"/>
</dbReference>
<dbReference type="EMBL" id="LRQR01000101">
    <property type="protein sequence ID" value="KXA58502.1"/>
    <property type="molecule type" value="Genomic_DNA"/>
</dbReference>
<evidence type="ECO:0000313" key="13">
    <source>
        <dbReference type="Proteomes" id="UP000193441"/>
    </source>
</evidence>
<gene>
    <name evidence="6" type="ORF">B7696_03575</name>
    <name evidence="5" type="ORF">B7701_03885</name>
    <name evidence="8" type="ORF">CYK18_06810</name>
    <name evidence="7" type="ORF">CYK19_05680</name>
    <name evidence="4" type="ORF">GEZ69_07815</name>
    <name evidence="1" type="ORF">HMPREF3228_01789</name>
    <name evidence="2" type="ORF">SMIDD26_01714</name>
    <name evidence="3" type="ORF">SMIDD28_01922</name>
</gene>
<dbReference type="EMBL" id="WIKE01000008">
    <property type="protein sequence ID" value="MQQ64329.1"/>
    <property type="molecule type" value="Genomic_DNA"/>
</dbReference>